<proteinExistence type="predicted"/>
<evidence type="ECO:0000313" key="2">
    <source>
        <dbReference type="Proteomes" id="UP001054889"/>
    </source>
</evidence>
<dbReference type="PANTHER" id="PTHR33116:SF86">
    <property type="entry name" value="REVERSE TRANSCRIPTASE DOMAIN-CONTAINING PROTEIN"/>
    <property type="match status" value="1"/>
</dbReference>
<name>A0AAV5C224_ELECO</name>
<evidence type="ECO:0000313" key="1">
    <source>
        <dbReference type="EMBL" id="GJM91853.1"/>
    </source>
</evidence>
<dbReference type="AlphaFoldDB" id="A0AAV5C224"/>
<protein>
    <submittedName>
        <fullName evidence="1">Uncharacterized protein</fullName>
    </submittedName>
</protein>
<dbReference type="EMBL" id="BQKI01000004">
    <property type="protein sequence ID" value="GJM91853.1"/>
    <property type="molecule type" value="Genomic_DNA"/>
</dbReference>
<reference evidence="1" key="1">
    <citation type="journal article" date="2018" name="DNA Res.">
        <title>Multiple hybrid de novo genome assembly of finger millet, an orphan allotetraploid crop.</title>
        <authorList>
            <person name="Hatakeyama M."/>
            <person name="Aluri S."/>
            <person name="Balachadran M.T."/>
            <person name="Sivarajan S.R."/>
            <person name="Patrignani A."/>
            <person name="Gruter S."/>
            <person name="Poveda L."/>
            <person name="Shimizu-Inatsugi R."/>
            <person name="Baeten J."/>
            <person name="Francoijs K.J."/>
            <person name="Nataraja K.N."/>
            <person name="Reddy Y.A.N."/>
            <person name="Phadnis S."/>
            <person name="Ravikumar R.L."/>
            <person name="Schlapbach R."/>
            <person name="Sreeman S.M."/>
            <person name="Shimizu K.K."/>
        </authorList>
    </citation>
    <scope>NUCLEOTIDE SEQUENCE</scope>
</reference>
<comment type="caution">
    <text evidence="1">The sequence shown here is derived from an EMBL/GenBank/DDBJ whole genome shotgun (WGS) entry which is preliminary data.</text>
</comment>
<sequence length="246" mass="28000">MVKSSIHFSKGCGQAMRDEIKQILDVHNEALSEKYLGMITDVGTSSNGTFKYLKDRVWQKVQGWLELCLSFRGKEVLIKAVAEAVPTYSISCFRLPRGHCQHIDGLLRNFWWGSKDGTRRTCLVGWDQMTKPKYLGGLGFRDIELFNLALLTRQAWRILKEPESMSMRVLKSVYYPDGSFLEVMVGSSPSHVWRTIVDGKDVLTQGIIRRIGSGVTTNIWNQNWLPREGIMKAFVLHQRSPASFGL</sequence>
<keyword evidence="2" id="KW-1185">Reference proteome</keyword>
<dbReference type="Proteomes" id="UP001054889">
    <property type="component" value="Unassembled WGS sequence"/>
</dbReference>
<organism evidence="1 2">
    <name type="scientific">Eleusine coracana subsp. coracana</name>
    <dbReference type="NCBI Taxonomy" id="191504"/>
    <lineage>
        <taxon>Eukaryota</taxon>
        <taxon>Viridiplantae</taxon>
        <taxon>Streptophyta</taxon>
        <taxon>Embryophyta</taxon>
        <taxon>Tracheophyta</taxon>
        <taxon>Spermatophyta</taxon>
        <taxon>Magnoliopsida</taxon>
        <taxon>Liliopsida</taxon>
        <taxon>Poales</taxon>
        <taxon>Poaceae</taxon>
        <taxon>PACMAD clade</taxon>
        <taxon>Chloridoideae</taxon>
        <taxon>Cynodonteae</taxon>
        <taxon>Eleusininae</taxon>
        <taxon>Eleusine</taxon>
    </lineage>
</organism>
<dbReference type="PANTHER" id="PTHR33116">
    <property type="entry name" value="REVERSE TRANSCRIPTASE ZINC-BINDING DOMAIN-CONTAINING PROTEIN-RELATED-RELATED"/>
    <property type="match status" value="1"/>
</dbReference>
<gene>
    <name evidence="1" type="primary">ga08271</name>
    <name evidence="1" type="ORF">PR202_ga08271</name>
</gene>
<accession>A0AAV5C224</accession>
<reference evidence="1" key="2">
    <citation type="submission" date="2021-12" db="EMBL/GenBank/DDBJ databases">
        <title>Resequencing data analysis of finger millet.</title>
        <authorList>
            <person name="Hatakeyama M."/>
            <person name="Aluri S."/>
            <person name="Balachadran M.T."/>
            <person name="Sivarajan S.R."/>
            <person name="Poveda L."/>
            <person name="Shimizu-Inatsugi R."/>
            <person name="Schlapbach R."/>
            <person name="Sreeman S.M."/>
            <person name="Shimizu K.K."/>
        </authorList>
    </citation>
    <scope>NUCLEOTIDE SEQUENCE</scope>
</reference>